<dbReference type="EMBL" id="VEPZ02000984">
    <property type="protein sequence ID" value="KAE8704930.1"/>
    <property type="molecule type" value="Genomic_DNA"/>
</dbReference>
<keyword evidence="2" id="KW-1185">Reference proteome</keyword>
<dbReference type="PANTHER" id="PTHR34046">
    <property type="entry name" value="OS06G0218800 PROTEIN"/>
    <property type="match status" value="1"/>
</dbReference>
<dbReference type="PANTHER" id="PTHR34046:SF19">
    <property type="entry name" value="RAPIDLY ELICITED PROTEIN, PUTATIVE-RELATED"/>
    <property type="match status" value="1"/>
</dbReference>
<comment type="caution">
    <text evidence="1">The sequence shown here is derived from an EMBL/GenBank/DDBJ whole genome shotgun (WGS) entry which is preliminary data.</text>
</comment>
<gene>
    <name evidence="1" type="ORF">F3Y22_tig00110432pilonHSYRG00099</name>
</gene>
<name>A0A6A3AK49_HIBSY</name>
<dbReference type="Proteomes" id="UP000436088">
    <property type="component" value="Unassembled WGS sequence"/>
</dbReference>
<sequence>MGLSKSECKIHPSQHQNQGVCPSCLRERLSSLCSTSLNEASRLAPYYASNSVSPARLRISHRRNGSEVMGVARSSSFMGKVGDNYGLKKSRSTAFVARKVDDEDVQNWKNKERKGFWSKLLRLKGKKMDVVMQSTSMRI</sequence>
<organism evidence="1 2">
    <name type="scientific">Hibiscus syriacus</name>
    <name type="common">Rose of Sharon</name>
    <dbReference type="NCBI Taxonomy" id="106335"/>
    <lineage>
        <taxon>Eukaryota</taxon>
        <taxon>Viridiplantae</taxon>
        <taxon>Streptophyta</taxon>
        <taxon>Embryophyta</taxon>
        <taxon>Tracheophyta</taxon>
        <taxon>Spermatophyta</taxon>
        <taxon>Magnoliopsida</taxon>
        <taxon>eudicotyledons</taxon>
        <taxon>Gunneridae</taxon>
        <taxon>Pentapetalae</taxon>
        <taxon>rosids</taxon>
        <taxon>malvids</taxon>
        <taxon>Malvales</taxon>
        <taxon>Malvaceae</taxon>
        <taxon>Malvoideae</taxon>
        <taxon>Hibiscus</taxon>
    </lineage>
</organism>
<evidence type="ECO:0000313" key="1">
    <source>
        <dbReference type="EMBL" id="KAE8704930.1"/>
    </source>
</evidence>
<accession>A0A6A3AK49</accession>
<protein>
    <submittedName>
        <fullName evidence="1">LMBR1-like membrane protein isoform 1</fullName>
    </submittedName>
</protein>
<reference evidence="1" key="1">
    <citation type="submission" date="2019-09" db="EMBL/GenBank/DDBJ databases">
        <title>Draft genome information of white flower Hibiscus syriacus.</title>
        <authorList>
            <person name="Kim Y.-M."/>
        </authorList>
    </citation>
    <scope>NUCLEOTIDE SEQUENCE [LARGE SCALE GENOMIC DNA]</scope>
    <source>
        <strain evidence="1">YM2019G1</strain>
    </source>
</reference>
<evidence type="ECO:0000313" key="2">
    <source>
        <dbReference type="Proteomes" id="UP000436088"/>
    </source>
</evidence>
<dbReference type="AlphaFoldDB" id="A0A6A3AK49"/>
<proteinExistence type="predicted"/>